<dbReference type="RefSeq" id="WP_097896881.1">
    <property type="nucleotide sequence ID" value="NZ_NVOR01000012.1"/>
</dbReference>
<keyword evidence="1" id="KW-0472">Membrane</keyword>
<sequence>MQKNKKREAGFTLLEMILCLLFLSLYFLLVPRLHSLFIEKPYSKELNYWEWDVFMEQVQLEFREVQRGKVVLLENEVNVLLFQLGNGDVVTYEGLDHNVVRKVNKLGREIALQKVSSISYELTPYTLSIHVQDISGKMYHGVATRYTVIEMTI</sequence>
<dbReference type="NCBIfam" id="NF041002">
    <property type="entry name" value="pilin_ComGF"/>
    <property type="match status" value="1"/>
</dbReference>
<gene>
    <name evidence="2" type="ORF">CON65_04350</name>
</gene>
<organism evidence="2 3">
    <name type="scientific">Bacillus pseudomycoides</name>
    <dbReference type="NCBI Taxonomy" id="64104"/>
    <lineage>
        <taxon>Bacteria</taxon>
        <taxon>Bacillati</taxon>
        <taxon>Bacillota</taxon>
        <taxon>Bacilli</taxon>
        <taxon>Bacillales</taxon>
        <taxon>Bacillaceae</taxon>
        <taxon>Bacillus</taxon>
        <taxon>Bacillus cereus group</taxon>
    </lineage>
</organism>
<name>A0AA91VEN8_9BACI</name>
<reference evidence="2 3" key="1">
    <citation type="submission" date="2017-09" db="EMBL/GenBank/DDBJ databases">
        <title>Large-scale bioinformatics analysis of Bacillus genomes uncovers conserved roles of natural products in bacterial physiology.</title>
        <authorList>
            <consortium name="Agbiome Team Llc"/>
            <person name="Bleich R.M."/>
            <person name="Grubbs K.J."/>
            <person name="Santa Maria K.C."/>
            <person name="Allen S.E."/>
            <person name="Farag S."/>
            <person name="Shank E.A."/>
            <person name="Bowers A."/>
        </authorList>
    </citation>
    <scope>NUCLEOTIDE SEQUENCE [LARGE SCALE GENOMIC DNA]</scope>
    <source>
        <strain evidence="2 3">AFS092012</strain>
    </source>
</reference>
<proteinExistence type="predicted"/>
<comment type="caution">
    <text evidence="2">The sequence shown here is derived from an EMBL/GenBank/DDBJ whole genome shotgun (WGS) entry which is preliminary data.</text>
</comment>
<evidence type="ECO:0000313" key="2">
    <source>
        <dbReference type="EMBL" id="PED83803.1"/>
    </source>
</evidence>
<evidence type="ECO:0000313" key="3">
    <source>
        <dbReference type="Proteomes" id="UP000221020"/>
    </source>
</evidence>
<feature type="transmembrane region" description="Helical" evidence="1">
    <location>
        <begin position="12"/>
        <end position="30"/>
    </location>
</feature>
<dbReference type="EMBL" id="NVOR01000012">
    <property type="protein sequence ID" value="PED83803.1"/>
    <property type="molecule type" value="Genomic_DNA"/>
</dbReference>
<dbReference type="AlphaFoldDB" id="A0AA91VEN8"/>
<dbReference type="InterPro" id="IPR016977">
    <property type="entry name" value="ComGF"/>
</dbReference>
<keyword evidence="1" id="KW-0812">Transmembrane</keyword>
<evidence type="ECO:0000256" key="1">
    <source>
        <dbReference type="SAM" id="Phobius"/>
    </source>
</evidence>
<protein>
    <submittedName>
        <fullName evidence="2">Competence protein ComG</fullName>
    </submittedName>
</protein>
<keyword evidence="1" id="KW-1133">Transmembrane helix</keyword>
<dbReference type="Pfam" id="PF15980">
    <property type="entry name" value="ComGF"/>
    <property type="match status" value="1"/>
</dbReference>
<dbReference type="Proteomes" id="UP000221020">
    <property type="component" value="Unassembled WGS sequence"/>
</dbReference>
<accession>A0AA91VEN8</accession>